<evidence type="ECO:0000313" key="3">
    <source>
        <dbReference type="Proteomes" id="UP000762676"/>
    </source>
</evidence>
<accession>A0AAV4HJY2</accession>
<feature type="compositionally biased region" description="Acidic residues" evidence="1">
    <location>
        <begin position="131"/>
        <end position="146"/>
    </location>
</feature>
<evidence type="ECO:0000313" key="2">
    <source>
        <dbReference type="EMBL" id="GFR97368.1"/>
    </source>
</evidence>
<keyword evidence="3" id="KW-1185">Reference proteome</keyword>
<feature type="compositionally biased region" description="Acidic residues" evidence="1">
    <location>
        <begin position="51"/>
        <end position="61"/>
    </location>
</feature>
<organism evidence="2 3">
    <name type="scientific">Elysia marginata</name>
    <dbReference type="NCBI Taxonomy" id="1093978"/>
    <lineage>
        <taxon>Eukaryota</taxon>
        <taxon>Metazoa</taxon>
        <taxon>Spiralia</taxon>
        <taxon>Lophotrochozoa</taxon>
        <taxon>Mollusca</taxon>
        <taxon>Gastropoda</taxon>
        <taxon>Heterobranchia</taxon>
        <taxon>Euthyneura</taxon>
        <taxon>Panpulmonata</taxon>
        <taxon>Sacoglossa</taxon>
        <taxon>Placobranchoidea</taxon>
        <taxon>Plakobranchidae</taxon>
        <taxon>Elysia</taxon>
    </lineage>
</organism>
<sequence length="638" mass="69930">MEQNERREDCTDTGNRRADSHSPRKGKYYVQKDQLSPSFGRDDASTSDASDTSDADSDLSDYEGLNGKRGSYDLVVAPANSDDDVDGNNYDNASCLGDENGNSDNIRRCNTRGEKSNSDGKKTFGDKLENDDSDQDEFFDAVSEIEDTGKKSDNDGIILPDSSVVTSEENSEQDVEPPPPPATALPVLQSLRPDILEKYSLSQGWIERVNRSLVESSMPKESLQTDTISEPDIGREGNIDRQNFSNCGDQNSSGKRKGYALLDQLKKSASDNRHDYNPRYKLHEFLKRLPKTIPTGPISEPSTSELENSCLVTSSKDAPCSESDDTAPPTTTKLRRAAYVTDAKYRTSAKNGGVGYRLPVALRPRTASYMRAVSQNGRPCSGQNESDDSNDESAAVSFTKIKSSGSVLPVRTSVEGALIPTWSSLPVFSYTDDTDPTSVVLRSREHARDTPVYVKPAASGTESAYFSSDGDSCSPLATTPNDAAVTSSSRSGFDRHKLTVPQSHSQNPAEESSTSHGKIVKKRSQKRSSKVMDQKEPSEPSRQNNDGNSSPRLSDNASARSSVKLTNSKTTESNRVSSQDTHSDKTKKKRRKRPDYELSVDTENNVMRVNIPEPHGLKRKPAVRRKPVAFQSKVSFVV</sequence>
<feature type="compositionally biased region" description="Polar residues" evidence="1">
    <location>
        <begin position="540"/>
        <end position="580"/>
    </location>
</feature>
<dbReference type="AlphaFoldDB" id="A0AAV4HJY2"/>
<feature type="compositionally biased region" description="Polar residues" evidence="1">
    <location>
        <begin position="374"/>
        <end position="384"/>
    </location>
</feature>
<dbReference type="Proteomes" id="UP000762676">
    <property type="component" value="Unassembled WGS sequence"/>
</dbReference>
<gene>
    <name evidence="2" type="ORF">ElyMa_006322300</name>
</gene>
<feature type="region of interest" description="Disordered" evidence="1">
    <location>
        <begin position="477"/>
        <end position="599"/>
    </location>
</feature>
<feature type="compositionally biased region" description="Polar residues" evidence="1">
    <location>
        <begin position="500"/>
        <end position="516"/>
    </location>
</feature>
<name>A0AAV4HJY2_9GAST</name>
<feature type="region of interest" description="Disordered" evidence="1">
    <location>
        <begin position="1"/>
        <end position="186"/>
    </location>
</feature>
<dbReference type="EMBL" id="BMAT01012698">
    <property type="protein sequence ID" value="GFR97368.1"/>
    <property type="molecule type" value="Genomic_DNA"/>
</dbReference>
<feature type="compositionally biased region" description="Basic and acidic residues" evidence="1">
    <location>
        <begin position="105"/>
        <end position="130"/>
    </location>
</feature>
<feature type="region of interest" description="Disordered" evidence="1">
    <location>
        <begin position="374"/>
        <end position="394"/>
    </location>
</feature>
<feature type="compositionally biased region" description="Polar residues" evidence="1">
    <location>
        <begin position="477"/>
        <end position="491"/>
    </location>
</feature>
<comment type="caution">
    <text evidence="2">The sequence shown here is derived from an EMBL/GenBank/DDBJ whole genome shotgun (WGS) entry which is preliminary data.</text>
</comment>
<feature type="compositionally biased region" description="Basic and acidic residues" evidence="1">
    <location>
        <begin position="1"/>
        <end position="22"/>
    </location>
</feature>
<feature type="region of interest" description="Disordered" evidence="1">
    <location>
        <begin position="216"/>
        <end position="255"/>
    </location>
</feature>
<feature type="compositionally biased region" description="Basic and acidic residues" evidence="1">
    <location>
        <begin position="530"/>
        <end position="539"/>
    </location>
</feature>
<evidence type="ECO:0000256" key="1">
    <source>
        <dbReference type="SAM" id="MobiDB-lite"/>
    </source>
</evidence>
<reference evidence="2 3" key="1">
    <citation type="journal article" date="2021" name="Elife">
        <title>Chloroplast acquisition without the gene transfer in kleptoplastic sea slugs, Plakobranchus ocellatus.</title>
        <authorList>
            <person name="Maeda T."/>
            <person name="Takahashi S."/>
            <person name="Yoshida T."/>
            <person name="Shimamura S."/>
            <person name="Takaki Y."/>
            <person name="Nagai Y."/>
            <person name="Toyoda A."/>
            <person name="Suzuki Y."/>
            <person name="Arimoto A."/>
            <person name="Ishii H."/>
            <person name="Satoh N."/>
            <person name="Nishiyama T."/>
            <person name="Hasebe M."/>
            <person name="Maruyama T."/>
            <person name="Minagawa J."/>
            <person name="Obokata J."/>
            <person name="Shigenobu S."/>
        </authorList>
    </citation>
    <scope>NUCLEOTIDE SEQUENCE [LARGE SCALE GENOMIC DNA]</scope>
</reference>
<protein>
    <submittedName>
        <fullName evidence="2">Uncharacterized protein</fullName>
    </submittedName>
</protein>
<feature type="compositionally biased region" description="Basic residues" evidence="1">
    <location>
        <begin position="518"/>
        <end position="529"/>
    </location>
</feature>
<feature type="compositionally biased region" description="Polar residues" evidence="1">
    <location>
        <begin position="240"/>
        <end position="253"/>
    </location>
</feature>
<proteinExistence type="predicted"/>